<dbReference type="PIRSF" id="PIRSF026991">
    <property type="entry name" value="Mnd1"/>
    <property type="match status" value="1"/>
</dbReference>
<dbReference type="InterPro" id="IPR005647">
    <property type="entry name" value="Mnd1"/>
</dbReference>
<keyword evidence="4 5" id="KW-0539">Nucleus</keyword>
<dbReference type="GO" id="GO:0003690">
    <property type="term" value="F:double-stranded DNA binding"/>
    <property type="evidence" value="ECO:0007669"/>
    <property type="project" value="InterPro"/>
</dbReference>
<proteinExistence type="inferred from homology"/>
<evidence type="ECO:0000256" key="3">
    <source>
        <dbReference type="ARBA" id="ARBA00023054"/>
    </source>
</evidence>
<protein>
    <recommendedName>
        <fullName evidence="5">Meiotic nuclear division protein 1 homolog</fullName>
    </recommendedName>
</protein>
<evidence type="ECO:0000259" key="8">
    <source>
        <dbReference type="Pfam" id="PF18517"/>
    </source>
</evidence>
<feature type="domain" description="Leucine zipper with capping helix" evidence="8">
    <location>
        <begin position="162"/>
        <end position="213"/>
    </location>
</feature>
<evidence type="ECO:0000256" key="5">
    <source>
        <dbReference type="PIRNR" id="PIRNR026991"/>
    </source>
</evidence>
<feature type="domain" description="Mnd1 HTH" evidence="7">
    <location>
        <begin position="16"/>
        <end position="75"/>
    </location>
</feature>
<dbReference type="Pfam" id="PF18517">
    <property type="entry name" value="LZ3wCH"/>
    <property type="match status" value="1"/>
</dbReference>
<dbReference type="OrthoDB" id="273345at2759"/>
<comment type="caution">
    <text evidence="9">The sequence shown here is derived from an EMBL/GenBank/DDBJ whole genome shotgun (WGS) entry which is preliminary data.</text>
</comment>
<evidence type="ECO:0000256" key="6">
    <source>
        <dbReference type="SAM" id="Coils"/>
    </source>
</evidence>
<comment type="function">
    <text evidence="5">Required for proper homologous chromosome pairing and efficient cross-over and intragenic recombination during meiosis.</text>
</comment>
<comment type="subcellular location">
    <subcellularLocation>
        <location evidence="1 5">Nucleus</location>
    </subcellularLocation>
</comment>
<dbReference type="AlphaFoldDB" id="A0A9D4P1Y1"/>
<dbReference type="GO" id="GO:0005634">
    <property type="term" value="C:nucleus"/>
    <property type="evidence" value="ECO:0007669"/>
    <property type="project" value="UniProtKB-SubCell"/>
</dbReference>
<comment type="similarity">
    <text evidence="2 5">Belongs to the MND1 family.</text>
</comment>
<evidence type="ECO:0000256" key="4">
    <source>
        <dbReference type="ARBA" id="ARBA00023242"/>
    </source>
</evidence>
<dbReference type="Pfam" id="PF03962">
    <property type="entry name" value="Mnd1"/>
    <property type="match status" value="1"/>
</dbReference>
<dbReference type="InterPro" id="IPR040453">
    <property type="entry name" value="Mnd1_HTH"/>
</dbReference>
<sequence>MSKSKKTTQEEKQKRLLEFFHEKKNVFVLKELEKIASKEKGIPAQTIKDVLNSLVDDDLVDTDKIGTSTYFWSFPGKTYQKKLAECRKLEQSIIVLQEQSKKLDDELSTFISHTNNDDDNNKQMDENKLRAEIQENLMKLEQEKQQLQKELVRFQNYDPANVEQLENECQIARTAIERWTDNIFQLRTWSKNRFQIDSSDVDKGFGIPNNFDYYNDDE</sequence>
<gene>
    <name evidence="9" type="ORF">HUG17_9947</name>
</gene>
<name>A0A9D4P1Y1_DERFA</name>
<evidence type="ECO:0000256" key="2">
    <source>
        <dbReference type="ARBA" id="ARBA00005981"/>
    </source>
</evidence>
<reference evidence="9" key="1">
    <citation type="submission" date="2020-06" db="EMBL/GenBank/DDBJ databases">
        <authorList>
            <person name="Ji K."/>
            <person name="Li J."/>
        </authorList>
    </citation>
    <scope>NUCLEOTIDE SEQUENCE</scope>
    <source>
        <strain evidence="9">JKM2019</strain>
        <tissue evidence="9">Whole body</tissue>
    </source>
</reference>
<evidence type="ECO:0000313" key="9">
    <source>
        <dbReference type="EMBL" id="KAH7643256.1"/>
    </source>
</evidence>
<reference evidence="9" key="2">
    <citation type="journal article" date="2021" name="World Allergy Organ. J.">
        <title>Chromosome-level assembly of Dermatophagoides farinae genome and transcriptome reveals two novel allergens Der f 37 and Der f 39.</title>
        <authorList>
            <person name="Chen J."/>
            <person name="Cai Z."/>
            <person name="Fan D."/>
            <person name="Hu J."/>
            <person name="Hou Y."/>
            <person name="He Y."/>
            <person name="Zhang Z."/>
            <person name="Zhao Z."/>
            <person name="Gao P."/>
            <person name="Hu W."/>
            <person name="Sun J."/>
            <person name="Li J."/>
            <person name="Ji K."/>
        </authorList>
    </citation>
    <scope>NUCLEOTIDE SEQUENCE</scope>
    <source>
        <strain evidence="9">JKM2019</strain>
    </source>
</reference>
<evidence type="ECO:0000256" key="1">
    <source>
        <dbReference type="ARBA" id="ARBA00004123"/>
    </source>
</evidence>
<evidence type="ECO:0000259" key="7">
    <source>
        <dbReference type="Pfam" id="PF03962"/>
    </source>
</evidence>
<organism evidence="9">
    <name type="scientific">Dermatophagoides farinae</name>
    <name type="common">American house dust mite</name>
    <dbReference type="NCBI Taxonomy" id="6954"/>
    <lineage>
        <taxon>Eukaryota</taxon>
        <taxon>Metazoa</taxon>
        <taxon>Ecdysozoa</taxon>
        <taxon>Arthropoda</taxon>
        <taxon>Chelicerata</taxon>
        <taxon>Arachnida</taxon>
        <taxon>Acari</taxon>
        <taxon>Acariformes</taxon>
        <taxon>Sarcoptiformes</taxon>
        <taxon>Astigmata</taxon>
        <taxon>Psoroptidia</taxon>
        <taxon>Analgoidea</taxon>
        <taxon>Pyroglyphidae</taxon>
        <taxon>Dermatophagoidinae</taxon>
        <taxon>Dermatophagoides</taxon>
    </lineage>
</organism>
<feature type="coiled-coil region" evidence="6">
    <location>
        <begin position="79"/>
        <end position="182"/>
    </location>
</feature>
<accession>A0A9D4P1Y1</accession>
<dbReference type="EMBL" id="SDOV01000003">
    <property type="protein sequence ID" value="KAH7643256.1"/>
    <property type="molecule type" value="Genomic_DNA"/>
</dbReference>
<dbReference type="GO" id="GO:0007131">
    <property type="term" value="P:reciprocal meiotic recombination"/>
    <property type="evidence" value="ECO:0007669"/>
    <property type="project" value="InterPro"/>
</dbReference>
<dbReference type="Proteomes" id="UP000828236">
    <property type="component" value="Unassembled WGS sequence"/>
</dbReference>
<dbReference type="InterPro" id="IPR040661">
    <property type="entry name" value="LZ3wCH"/>
</dbReference>
<keyword evidence="3 6" id="KW-0175">Coiled coil</keyword>